<feature type="non-terminal residue" evidence="1">
    <location>
        <position position="1"/>
    </location>
</feature>
<dbReference type="Proteomes" id="UP000789860">
    <property type="component" value="Unassembled WGS sequence"/>
</dbReference>
<protein>
    <submittedName>
        <fullName evidence="1">9601_t:CDS:1</fullName>
    </submittedName>
</protein>
<accession>A0ACA9MMC7</accession>
<keyword evidence="2" id="KW-1185">Reference proteome</keyword>
<proteinExistence type="predicted"/>
<comment type="caution">
    <text evidence="1">The sequence shown here is derived from an EMBL/GenBank/DDBJ whole genome shotgun (WGS) entry which is preliminary data.</text>
</comment>
<evidence type="ECO:0000313" key="2">
    <source>
        <dbReference type="Proteomes" id="UP000789860"/>
    </source>
</evidence>
<reference evidence="1" key="1">
    <citation type="submission" date="2021-06" db="EMBL/GenBank/DDBJ databases">
        <authorList>
            <person name="Kallberg Y."/>
            <person name="Tangrot J."/>
            <person name="Rosling A."/>
        </authorList>
    </citation>
    <scope>NUCLEOTIDE SEQUENCE</scope>
    <source>
        <strain evidence="1">AU212A</strain>
    </source>
</reference>
<sequence>RSALVPQPGPGRRGEVASCSNSDAKNDNVGPEKKAKTGYKVDFKITLKIPNYKLQVAHGEVSGGIKNGKAEACKRKQWLDKLKLMIMLRDELNQIIKAYGRSSTEFLYFIVYGIQVIGFHLNIYAMIWCSGGVYLFGLIDKCLIPSNLETFYSLEEVYVILKTLQMKVTEASSALVVIEQKYAKKRRLPTVNDQQDFENDLVLTQATKHQRISLP</sequence>
<name>A0ACA9MMC7_9GLOM</name>
<organism evidence="1 2">
    <name type="scientific">Scutellospora calospora</name>
    <dbReference type="NCBI Taxonomy" id="85575"/>
    <lineage>
        <taxon>Eukaryota</taxon>
        <taxon>Fungi</taxon>
        <taxon>Fungi incertae sedis</taxon>
        <taxon>Mucoromycota</taxon>
        <taxon>Glomeromycotina</taxon>
        <taxon>Glomeromycetes</taxon>
        <taxon>Diversisporales</taxon>
        <taxon>Gigasporaceae</taxon>
        <taxon>Scutellospora</taxon>
    </lineage>
</organism>
<dbReference type="EMBL" id="CAJVPM010014162">
    <property type="protein sequence ID" value="CAG8599576.1"/>
    <property type="molecule type" value="Genomic_DNA"/>
</dbReference>
<evidence type="ECO:0000313" key="1">
    <source>
        <dbReference type="EMBL" id="CAG8599576.1"/>
    </source>
</evidence>
<gene>
    <name evidence="1" type="ORF">SCALOS_LOCUS6881</name>
</gene>